<evidence type="ECO:0000313" key="2">
    <source>
        <dbReference type="EMBL" id="CAB4310752.1"/>
    </source>
</evidence>
<dbReference type="AlphaFoldDB" id="A0A6J5XFB0"/>
<feature type="compositionally biased region" description="Low complexity" evidence="1">
    <location>
        <begin position="474"/>
        <end position="485"/>
    </location>
</feature>
<dbReference type="OrthoDB" id="1649072at2759"/>
<sequence length="739" mass="80185">MEGDVHGKRASSSVVQSRLSPAAQPFSLNPFSHQPSWSSLISADPCASMLKPVSDINLEDDPFSTAPYSFLEFVEDSHIPQYPSANAASDLGFMPSASKESLTNFTELSSFGYSQASFSSNKNASLAYETLLEQGKPAVKGSKPNHENSESVHEKCSDLTVGTENQFISRSTDQLDAGFFSFSAVNTRATPHEFPMSVTSSTSRLQDYSQTQLPYTAPKVTWSHCNSEIALCDSGFTKPDAYTAKSTVFHLPTNNSFPAVLLESDTSTTVSPLNLTLSKKVDFKGNYPPNNYDSSSKCSPSGINDLHGLISGEGKEIHHDGSPNDKGKGGKDGKSLSSEGIGALLKATSEPLITLTNIPDDFSLKHLGPKGAVSISKNLDENDSDLDSPCWKGTLASRQYGVSRGLSSDFVGNEQEVRNSLNPLAPQFFPRHAKAIVDYHANDYVGDDFSSFRKSESSAVNSSSKGHGPVDQAGSKSSSSIKGIGTQTSNDIHDLGRVYPLLNNSESGSVLNLPEGLSKLLSTHSKLDVPTILNMMHDLSELLVQKCANDLDSLNEHKHDLMQNIINNLCMYIQHGDGGKVPISDITLTGTPYCPVKSTELHKCSNMGFQVTRKKALAVPQEINYQNDHEGRKVNSHVFTERMLDSFASCSGVGTEKSNDIVQVMGNALRDNHLTTEELDPQASVYKKLWLQAEAALCSMKQAINKRHTLAVDVFSGYYQKELLVLKARDSSPGCMYKS</sequence>
<feature type="region of interest" description="Disordered" evidence="1">
    <location>
        <begin position="458"/>
        <end position="488"/>
    </location>
</feature>
<dbReference type="Proteomes" id="UP000507245">
    <property type="component" value="Unassembled WGS sequence"/>
</dbReference>
<gene>
    <name evidence="2" type="ORF">ORAREDHAP_LOCUS32739</name>
</gene>
<protein>
    <submittedName>
        <fullName evidence="2">Uncharacterized protein</fullName>
    </submittedName>
</protein>
<dbReference type="PANTHER" id="PTHR34361:SF6">
    <property type="entry name" value="POX DOMAIN-CONTAINING PROTEIN"/>
    <property type="match status" value="1"/>
</dbReference>
<name>A0A6J5XFB0_PRUAR</name>
<evidence type="ECO:0000256" key="1">
    <source>
        <dbReference type="SAM" id="MobiDB-lite"/>
    </source>
</evidence>
<organism evidence="2 3">
    <name type="scientific">Prunus armeniaca</name>
    <name type="common">Apricot</name>
    <name type="synonym">Armeniaca vulgaris</name>
    <dbReference type="NCBI Taxonomy" id="36596"/>
    <lineage>
        <taxon>Eukaryota</taxon>
        <taxon>Viridiplantae</taxon>
        <taxon>Streptophyta</taxon>
        <taxon>Embryophyta</taxon>
        <taxon>Tracheophyta</taxon>
        <taxon>Spermatophyta</taxon>
        <taxon>Magnoliopsida</taxon>
        <taxon>eudicotyledons</taxon>
        <taxon>Gunneridae</taxon>
        <taxon>Pentapetalae</taxon>
        <taxon>rosids</taxon>
        <taxon>fabids</taxon>
        <taxon>Rosales</taxon>
        <taxon>Rosaceae</taxon>
        <taxon>Amygdaloideae</taxon>
        <taxon>Amygdaleae</taxon>
        <taxon>Prunus</taxon>
    </lineage>
</organism>
<keyword evidence="3" id="KW-1185">Reference proteome</keyword>
<dbReference type="PANTHER" id="PTHR34361">
    <property type="entry name" value="OS08G0157800 PROTEIN"/>
    <property type="match status" value="1"/>
</dbReference>
<feature type="region of interest" description="Disordered" evidence="1">
    <location>
        <begin position="312"/>
        <end position="337"/>
    </location>
</feature>
<accession>A0A6J5XFB0</accession>
<proteinExistence type="predicted"/>
<evidence type="ECO:0000313" key="3">
    <source>
        <dbReference type="Proteomes" id="UP000507245"/>
    </source>
</evidence>
<dbReference type="EMBL" id="CAEKKB010000005">
    <property type="protein sequence ID" value="CAB4310752.1"/>
    <property type="molecule type" value="Genomic_DNA"/>
</dbReference>
<feature type="compositionally biased region" description="Basic and acidic residues" evidence="1">
    <location>
        <begin position="313"/>
        <end position="334"/>
    </location>
</feature>
<reference evidence="3" key="1">
    <citation type="journal article" date="2020" name="Genome Biol.">
        <title>Gamete binning: chromosome-level and haplotype-resolved genome assembly enabled by high-throughput single-cell sequencing of gamete genomes.</title>
        <authorList>
            <person name="Campoy J.A."/>
            <person name="Sun H."/>
            <person name="Goel M."/>
            <person name="Jiao W.-B."/>
            <person name="Folz-Donahue K."/>
            <person name="Wang N."/>
            <person name="Rubio M."/>
            <person name="Liu C."/>
            <person name="Kukat C."/>
            <person name="Ruiz D."/>
            <person name="Huettel B."/>
            <person name="Schneeberger K."/>
        </authorList>
    </citation>
    <scope>NUCLEOTIDE SEQUENCE [LARGE SCALE GENOMIC DNA]</scope>
    <source>
        <strain evidence="3">cv. Rojo Pasion</strain>
    </source>
</reference>